<proteinExistence type="predicted"/>
<gene>
    <name evidence="1" type="ORF">EHQ46_13905</name>
</gene>
<evidence type="ECO:0000313" key="2">
    <source>
        <dbReference type="Proteomes" id="UP000298200"/>
    </source>
</evidence>
<protein>
    <submittedName>
        <fullName evidence="1">Uncharacterized protein</fullName>
    </submittedName>
</protein>
<evidence type="ECO:0000313" key="1">
    <source>
        <dbReference type="EMBL" id="TGL18909.1"/>
    </source>
</evidence>
<sequence length="69" mass="7817">MPSLHRRSHISLQHKILGGSLNKLSLTRENAYLFHTSSSIEILGHILEKGKFSFYSNFISFSLLSSLPE</sequence>
<organism evidence="1 2">
    <name type="scientific">Leptospira yanagawae</name>
    <dbReference type="NCBI Taxonomy" id="293069"/>
    <lineage>
        <taxon>Bacteria</taxon>
        <taxon>Pseudomonadati</taxon>
        <taxon>Spirochaetota</taxon>
        <taxon>Spirochaetia</taxon>
        <taxon>Leptospirales</taxon>
        <taxon>Leptospiraceae</taxon>
        <taxon>Leptospira</taxon>
    </lineage>
</organism>
<dbReference type="EMBL" id="RQFU01000019">
    <property type="protein sequence ID" value="TGL18909.1"/>
    <property type="molecule type" value="Genomic_DNA"/>
</dbReference>
<dbReference type="Proteomes" id="UP000298200">
    <property type="component" value="Unassembled WGS sequence"/>
</dbReference>
<keyword evidence="2" id="KW-1185">Reference proteome</keyword>
<comment type="caution">
    <text evidence="1">The sequence shown here is derived from an EMBL/GenBank/DDBJ whole genome shotgun (WGS) entry which is preliminary data.</text>
</comment>
<name>A0ABY2M1Y9_9LEPT</name>
<accession>A0ABY2M1Y9</accession>
<reference evidence="2" key="1">
    <citation type="journal article" date="2019" name="PLoS Negl. Trop. Dis.">
        <title>Revisiting the worldwide diversity of Leptospira species in the environment.</title>
        <authorList>
            <person name="Vincent A.T."/>
            <person name="Schiettekatte O."/>
            <person name="Bourhy P."/>
            <person name="Veyrier F.J."/>
            <person name="Picardeau M."/>
        </authorList>
    </citation>
    <scope>NUCLEOTIDE SEQUENCE [LARGE SCALE GENOMIC DNA]</scope>
    <source>
        <strain evidence="2">201800272</strain>
    </source>
</reference>